<feature type="region of interest" description="Disordered" evidence="6">
    <location>
        <begin position="84"/>
        <end position="116"/>
    </location>
</feature>
<proteinExistence type="predicted"/>
<dbReference type="Gramene" id="Pp3c3_33370V3.2">
    <property type="protein sequence ID" value="PAC:32941387.CDS.1"/>
    <property type="gene ID" value="Pp3c3_33370"/>
</dbReference>
<dbReference type="GO" id="GO:0006357">
    <property type="term" value="P:regulation of transcription by RNA polymerase II"/>
    <property type="evidence" value="ECO:0000318"/>
    <property type="project" value="GO_Central"/>
</dbReference>
<dbReference type="RefSeq" id="XP_024370207.1">
    <property type="nucleotide sequence ID" value="XM_024514439.2"/>
</dbReference>
<dbReference type="EnsemblPlants" id="Pp3c3_33370V3.1">
    <property type="protein sequence ID" value="PAC:32941386.CDS.1"/>
    <property type="gene ID" value="Pp3c3_33370"/>
</dbReference>
<dbReference type="GO" id="GO:0005634">
    <property type="term" value="C:nucleus"/>
    <property type="evidence" value="ECO:0007669"/>
    <property type="project" value="UniProtKB-SubCell"/>
</dbReference>
<dbReference type="Gramene" id="Pp3c3_33370V3.1">
    <property type="protein sequence ID" value="PAC:32941386.CDS.1"/>
    <property type="gene ID" value="Pp3c3_33370"/>
</dbReference>
<protein>
    <recommendedName>
        <fullName evidence="7">MADS-box domain-containing protein</fullName>
    </recommendedName>
</protein>
<evidence type="ECO:0000259" key="7">
    <source>
        <dbReference type="PROSITE" id="PS50066"/>
    </source>
</evidence>
<feature type="domain" description="MADS-box" evidence="7">
    <location>
        <begin position="1"/>
        <end position="60"/>
    </location>
</feature>
<keyword evidence="5" id="KW-0539">Nucleus</keyword>
<dbReference type="GO" id="GO:0000978">
    <property type="term" value="F:RNA polymerase II cis-regulatory region sequence-specific DNA binding"/>
    <property type="evidence" value="ECO:0000318"/>
    <property type="project" value="GO_Central"/>
</dbReference>
<dbReference type="PRINTS" id="PR00404">
    <property type="entry name" value="MADSDOMAIN"/>
</dbReference>
<evidence type="ECO:0000256" key="5">
    <source>
        <dbReference type="ARBA" id="ARBA00023242"/>
    </source>
</evidence>
<evidence type="ECO:0000256" key="2">
    <source>
        <dbReference type="ARBA" id="ARBA00023015"/>
    </source>
</evidence>
<keyword evidence="4" id="KW-0804">Transcription</keyword>
<gene>
    <name evidence="9" type="primary">LOC112279772</name>
    <name evidence="8" type="ORF">PHYPA_005325</name>
</gene>
<feature type="compositionally biased region" description="Polar residues" evidence="6">
    <location>
        <begin position="97"/>
        <end position="116"/>
    </location>
</feature>
<evidence type="ECO:0000313" key="8">
    <source>
        <dbReference type="EMBL" id="PNR58330.1"/>
    </source>
</evidence>
<comment type="subcellular location">
    <subcellularLocation>
        <location evidence="1">Nucleus</location>
    </subcellularLocation>
</comment>
<dbReference type="PaxDb" id="3218-PP1S198_151V6.1"/>
<dbReference type="Proteomes" id="UP000006727">
    <property type="component" value="Chromosome 3"/>
</dbReference>
<keyword evidence="3" id="KW-0238">DNA-binding</keyword>
<reference evidence="9" key="3">
    <citation type="submission" date="2020-12" db="UniProtKB">
        <authorList>
            <consortium name="EnsemblPlants"/>
        </authorList>
    </citation>
    <scope>IDENTIFICATION</scope>
</reference>
<dbReference type="CDD" id="cd00266">
    <property type="entry name" value="MADS_SRF_like"/>
    <property type="match status" value="1"/>
</dbReference>
<dbReference type="InterPro" id="IPR033897">
    <property type="entry name" value="SRF-like_MADS-box"/>
</dbReference>
<evidence type="ECO:0000256" key="1">
    <source>
        <dbReference type="ARBA" id="ARBA00004123"/>
    </source>
</evidence>
<dbReference type="STRING" id="3218.A9TBF9"/>
<dbReference type="GeneID" id="112279772"/>
<dbReference type="EMBL" id="ABEU02000003">
    <property type="protein sequence ID" value="PNR58330.1"/>
    <property type="molecule type" value="Genomic_DNA"/>
</dbReference>
<dbReference type="SMART" id="SM00432">
    <property type="entry name" value="MADS"/>
    <property type="match status" value="1"/>
</dbReference>
<evidence type="ECO:0000313" key="10">
    <source>
        <dbReference type="Proteomes" id="UP000006727"/>
    </source>
</evidence>
<dbReference type="InterPro" id="IPR036879">
    <property type="entry name" value="TF_MADSbox_sf"/>
</dbReference>
<evidence type="ECO:0000313" key="9">
    <source>
        <dbReference type="EnsemblPlants" id="PAC:32941386.CDS.1"/>
    </source>
</evidence>
<accession>A9TBF9</accession>
<sequence>MGRKKIDIELLPAKKIQTTYSKRKVGLINKAKELGILCGNQVVMIAFNPSGSDVEAVATNGDVMDILQRFLDFRQFHPQQVQSVQVSSTGAPFNHPQAPQDSTLGQLQPTGSASNTPVHDVLVQSMASTSEAQIVGPGKQPNIKLASRGGHYNEYGAFKGARLGLQPRMGRFVPLCARIGWGGCRVFQGHLPELHRTTGLRADQCAQSGWDRRSHFQGQLPVLQYAMRHAAARCEYSVRFWA</sequence>
<dbReference type="KEGG" id="ppp:112279772"/>
<evidence type="ECO:0000256" key="3">
    <source>
        <dbReference type="ARBA" id="ARBA00023125"/>
    </source>
</evidence>
<dbReference type="GO" id="GO:0045944">
    <property type="term" value="P:positive regulation of transcription by RNA polymerase II"/>
    <property type="evidence" value="ECO:0007669"/>
    <property type="project" value="InterPro"/>
</dbReference>
<dbReference type="SUPFAM" id="SSF55455">
    <property type="entry name" value="SRF-like"/>
    <property type="match status" value="1"/>
</dbReference>
<dbReference type="OrthoDB" id="1898716at2759"/>
<dbReference type="AlphaFoldDB" id="A9TBF9"/>
<evidence type="ECO:0000256" key="6">
    <source>
        <dbReference type="SAM" id="MobiDB-lite"/>
    </source>
</evidence>
<dbReference type="Pfam" id="PF00319">
    <property type="entry name" value="SRF-TF"/>
    <property type="match status" value="1"/>
</dbReference>
<dbReference type="InterPro" id="IPR002100">
    <property type="entry name" value="TF_MADSbox"/>
</dbReference>
<dbReference type="GO" id="GO:0000981">
    <property type="term" value="F:DNA-binding transcription factor activity, RNA polymerase II-specific"/>
    <property type="evidence" value="ECO:0000318"/>
    <property type="project" value="GO_Central"/>
</dbReference>
<dbReference type="GO" id="GO:0046983">
    <property type="term" value="F:protein dimerization activity"/>
    <property type="evidence" value="ECO:0007669"/>
    <property type="project" value="InterPro"/>
</dbReference>
<reference evidence="8 10" key="1">
    <citation type="journal article" date="2008" name="Science">
        <title>The Physcomitrella genome reveals evolutionary insights into the conquest of land by plants.</title>
        <authorList>
            <person name="Rensing S."/>
            <person name="Lang D."/>
            <person name="Zimmer A."/>
            <person name="Terry A."/>
            <person name="Salamov A."/>
            <person name="Shapiro H."/>
            <person name="Nishiyama T."/>
            <person name="Perroud P.-F."/>
            <person name="Lindquist E."/>
            <person name="Kamisugi Y."/>
            <person name="Tanahashi T."/>
            <person name="Sakakibara K."/>
            <person name="Fujita T."/>
            <person name="Oishi K."/>
            <person name="Shin-I T."/>
            <person name="Kuroki Y."/>
            <person name="Toyoda A."/>
            <person name="Suzuki Y."/>
            <person name="Hashimoto A."/>
            <person name="Yamaguchi K."/>
            <person name="Sugano A."/>
            <person name="Kohara Y."/>
            <person name="Fujiyama A."/>
            <person name="Anterola A."/>
            <person name="Aoki S."/>
            <person name="Ashton N."/>
            <person name="Barbazuk W.B."/>
            <person name="Barker E."/>
            <person name="Bennetzen J."/>
            <person name="Bezanilla M."/>
            <person name="Blankenship R."/>
            <person name="Cho S.H."/>
            <person name="Dutcher S."/>
            <person name="Estelle M."/>
            <person name="Fawcett J.A."/>
            <person name="Gundlach H."/>
            <person name="Hanada K."/>
            <person name="Heyl A."/>
            <person name="Hicks K.A."/>
            <person name="Hugh J."/>
            <person name="Lohr M."/>
            <person name="Mayer K."/>
            <person name="Melkozernov A."/>
            <person name="Murata T."/>
            <person name="Nelson D."/>
            <person name="Pils B."/>
            <person name="Prigge M."/>
            <person name="Reiss B."/>
            <person name="Renner T."/>
            <person name="Rombauts S."/>
            <person name="Rushton P."/>
            <person name="Sanderfoot A."/>
            <person name="Schween G."/>
            <person name="Shiu S.-H."/>
            <person name="Stueber K."/>
            <person name="Theodoulou F.L."/>
            <person name="Tu H."/>
            <person name="Van de Peer Y."/>
            <person name="Verrier P.J."/>
            <person name="Waters E."/>
            <person name="Wood A."/>
            <person name="Yang L."/>
            <person name="Cove D."/>
            <person name="Cuming A."/>
            <person name="Hasebe M."/>
            <person name="Lucas S."/>
            <person name="Mishler D.B."/>
            <person name="Reski R."/>
            <person name="Grigoriev I."/>
            <person name="Quatrano R.S."/>
            <person name="Boore J.L."/>
        </authorList>
    </citation>
    <scope>NUCLEOTIDE SEQUENCE [LARGE SCALE GENOMIC DNA]</scope>
    <source>
        <strain evidence="9 10">cv. Gransden 2004</strain>
    </source>
</reference>
<dbReference type="PROSITE" id="PS50066">
    <property type="entry name" value="MADS_BOX_2"/>
    <property type="match status" value="1"/>
</dbReference>
<dbReference type="Gene3D" id="3.40.1810.10">
    <property type="entry name" value="Transcription factor, MADS-box"/>
    <property type="match status" value="1"/>
</dbReference>
<evidence type="ECO:0000256" key="4">
    <source>
        <dbReference type="ARBA" id="ARBA00023163"/>
    </source>
</evidence>
<organism evidence="8">
    <name type="scientific">Physcomitrium patens</name>
    <name type="common">Spreading-leaved earth moss</name>
    <name type="synonym">Physcomitrella patens</name>
    <dbReference type="NCBI Taxonomy" id="3218"/>
    <lineage>
        <taxon>Eukaryota</taxon>
        <taxon>Viridiplantae</taxon>
        <taxon>Streptophyta</taxon>
        <taxon>Embryophyta</taxon>
        <taxon>Bryophyta</taxon>
        <taxon>Bryophytina</taxon>
        <taxon>Bryopsida</taxon>
        <taxon>Funariidae</taxon>
        <taxon>Funariales</taxon>
        <taxon>Funariaceae</taxon>
        <taxon>Physcomitrium</taxon>
    </lineage>
</organism>
<dbReference type="EnsemblPlants" id="Pp3c3_33370V3.2">
    <property type="protein sequence ID" value="PAC:32941387.CDS.1"/>
    <property type="gene ID" value="Pp3c3_33370"/>
</dbReference>
<reference evidence="8 10" key="2">
    <citation type="journal article" date="2018" name="Plant J.">
        <title>The Physcomitrella patens chromosome-scale assembly reveals moss genome structure and evolution.</title>
        <authorList>
            <person name="Lang D."/>
            <person name="Ullrich K.K."/>
            <person name="Murat F."/>
            <person name="Fuchs J."/>
            <person name="Jenkins J."/>
            <person name="Haas F.B."/>
            <person name="Piednoel M."/>
            <person name="Gundlach H."/>
            <person name="Van Bel M."/>
            <person name="Meyberg R."/>
            <person name="Vives C."/>
            <person name="Morata J."/>
            <person name="Symeonidi A."/>
            <person name="Hiss M."/>
            <person name="Muchero W."/>
            <person name="Kamisugi Y."/>
            <person name="Saleh O."/>
            <person name="Blanc G."/>
            <person name="Decker E.L."/>
            <person name="van Gessel N."/>
            <person name="Grimwood J."/>
            <person name="Hayes R.D."/>
            <person name="Graham S.W."/>
            <person name="Gunter L.E."/>
            <person name="McDaniel S.F."/>
            <person name="Hoernstein S.N.W."/>
            <person name="Larsson A."/>
            <person name="Li F.W."/>
            <person name="Perroud P.F."/>
            <person name="Phillips J."/>
            <person name="Ranjan P."/>
            <person name="Rokshar D.S."/>
            <person name="Rothfels C.J."/>
            <person name="Schneider L."/>
            <person name="Shu S."/>
            <person name="Stevenson D.W."/>
            <person name="Thummler F."/>
            <person name="Tillich M."/>
            <person name="Villarreal Aguilar J.C."/>
            <person name="Widiez T."/>
            <person name="Wong G.K."/>
            <person name="Wymore A."/>
            <person name="Zhang Y."/>
            <person name="Zimmer A.D."/>
            <person name="Quatrano R.S."/>
            <person name="Mayer K.F.X."/>
            <person name="Goodstein D."/>
            <person name="Casacuberta J.M."/>
            <person name="Vandepoele K."/>
            <person name="Reski R."/>
            <person name="Cuming A.C."/>
            <person name="Tuskan G.A."/>
            <person name="Maumus F."/>
            <person name="Salse J."/>
            <person name="Schmutz J."/>
            <person name="Rensing S.A."/>
        </authorList>
    </citation>
    <scope>NUCLEOTIDE SEQUENCE [LARGE SCALE GENOMIC DNA]</scope>
    <source>
        <strain evidence="9 10">cv. Gransden 2004</strain>
    </source>
</reference>
<keyword evidence="10" id="KW-1185">Reference proteome</keyword>
<dbReference type="SMR" id="A9TBF9"/>
<name>A9TBF9_PHYPA</name>
<keyword evidence="2" id="KW-0805">Transcription regulation</keyword>